<dbReference type="AlphaFoldDB" id="A0A7M3DJI7"/>
<dbReference type="InterPro" id="IPR035919">
    <property type="entry name" value="EAL_sf"/>
</dbReference>
<dbReference type="Gene3D" id="3.20.20.450">
    <property type="entry name" value="EAL domain"/>
    <property type="match status" value="1"/>
</dbReference>
<organism evidence="2 3">
    <name type="scientific">Rhizobium leguminosarum</name>
    <dbReference type="NCBI Taxonomy" id="384"/>
    <lineage>
        <taxon>Bacteria</taxon>
        <taxon>Pseudomonadati</taxon>
        <taxon>Pseudomonadota</taxon>
        <taxon>Alphaproteobacteria</taxon>
        <taxon>Hyphomicrobiales</taxon>
        <taxon>Rhizobiaceae</taxon>
        <taxon>Rhizobium/Agrobacterium group</taxon>
        <taxon>Rhizobium</taxon>
    </lineage>
</organism>
<dbReference type="InterPro" id="IPR050706">
    <property type="entry name" value="Cyclic-di-GMP_PDE-like"/>
</dbReference>
<dbReference type="GeneID" id="61429075"/>
<name>A0A7M3DJI7_RHILE</name>
<comment type="caution">
    <text evidence="2">The sequence shown here is derived from an EMBL/GenBank/DDBJ whole genome shotgun (WGS) entry which is preliminary data.</text>
</comment>
<dbReference type="PROSITE" id="PS50883">
    <property type="entry name" value="EAL"/>
    <property type="match status" value="1"/>
</dbReference>
<evidence type="ECO:0000259" key="1">
    <source>
        <dbReference type="PROSITE" id="PS50883"/>
    </source>
</evidence>
<dbReference type="SUPFAM" id="SSF141868">
    <property type="entry name" value="EAL domain-like"/>
    <property type="match status" value="1"/>
</dbReference>
<proteinExistence type="predicted"/>
<dbReference type="PANTHER" id="PTHR33121">
    <property type="entry name" value="CYCLIC DI-GMP PHOSPHODIESTERASE PDEF"/>
    <property type="match status" value="1"/>
</dbReference>
<dbReference type="Pfam" id="PF00563">
    <property type="entry name" value="EAL"/>
    <property type="match status" value="1"/>
</dbReference>
<dbReference type="EMBL" id="SIOP01000005">
    <property type="protein sequence ID" value="TAY42373.1"/>
    <property type="molecule type" value="Genomic_DNA"/>
</dbReference>
<dbReference type="InterPro" id="IPR001633">
    <property type="entry name" value="EAL_dom"/>
</dbReference>
<evidence type="ECO:0000313" key="3">
    <source>
        <dbReference type="Proteomes" id="UP000292974"/>
    </source>
</evidence>
<geneLocation type="plasmid" evidence="2">
    <name>pSM135B_Rh08</name>
</geneLocation>
<protein>
    <submittedName>
        <fullName evidence="2">EAL domain-containing protein</fullName>
    </submittedName>
</protein>
<dbReference type="GO" id="GO:0071111">
    <property type="term" value="F:cyclic-guanylate-specific phosphodiesterase activity"/>
    <property type="evidence" value="ECO:0007669"/>
    <property type="project" value="InterPro"/>
</dbReference>
<feature type="domain" description="EAL" evidence="1">
    <location>
        <begin position="1"/>
        <end position="53"/>
    </location>
</feature>
<keyword evidence="2" id="KW-0614">Plasmid</keyword>
<accession>A0A7M3DJI7</accession>
<evidence type="ECO:0000313" key="2">
    <source>
        <dbReference type="EMBL" id="TAY42373.1"/>
    </source>
</evidence>
<dbReference type="RefSeq" id="WP_081295638.1">
    <property type="nucleotide sequence ID" value="NZ_CP196748.1"/>
</dbReference>
<sequence>MANALDIPVTAEGVETQRQAEILRDSGSDQLQGYLVGKPMSANEIHEKLLRDGVAP</sequence>
<dbReference type="PANTHER" id="PTHR33121:SF79">
    <property type="entry name" value="CYCLIC DI-GMP PHOSPHODIESTERASE PDED-RELATED"/>
    <property type="match status" value="1"/>
</dbReference>
<dbReference type="Proteomes" id="UP000292974">
    <property type="component" value="Unassembled WGS sequence"/>
</dbReference>
<gene>
    <name evidence="2" type="ORF">ELH90_36135</name>
</gene>
<reference evidence="2 3" key="1">
    <citation type="submission" date="2019-02" db="EMBL/GenBank/DDBJ databases">
        <title>The genomic architecture of introgression among sibling species of bacteria.</title>
        <authorList>
            <person name="Cavassim M.I.A."/>
            <person name="Moeskjaer S."/>
            <person name="Moslemi C."/>
            <person name="Fields B."/>
            <person name="Bachmann A."/>
            <person name="Vilhjalmsson B."/>
            <person name="Schierup M.H."/>
            <person name="Young J.P.W."/>
            <person name="Andersen S.U."/>
        </authorList>
    </citation>
    <scope>NUCLEOTIDE SEQUENCE [LARGE SCALE GENOMIC DNA]</scope>
    <source>
        <strain evidence="2 3">SM135B</strain>
        <plasmid evidence="2">pSM135B_Rh08</plasmid>
    </source>
</reference>